<dbReference type="EMBL" id="WELI01000009">
    <property type="protein sequence ID" value="KAB7727899.1"/>
    <property type="molecule type" value="Genomic_DNA"/>
</dbReference>
<name>A0A7J5TUS5_9BACT</name>
<accession>A0A7J5TUS5</accession>
<sequence>METQIPLMYLLPLLLLAAILLTYITHDPMRRAGYVRPERKRKKVRKAKMRPHPQQPYLLENGTVILASERPRPAHASEPFSH</sequence>
<evidence type="ECO:0000313" key="2">
    <source>
        <dbReference type="EMBL" id="KAB7727899.1"/>
    </source>
</evidence>
<keyword evidence="3" id="KW-1185">Reference proteome</keyword>
<keyword evidence="1" id="KW-0472">Membrane</keyword>
<dbReference type="AlphaFoldDB" id="A0A7J5TUS5"/>
<keyword evidence="1" id="KW-1133">Transmembrane helix</keyword>
<evidence type="ECO:0000313" key="3">
    <source>
        <dbReference type="Proteomes" id="UP000488299"/>
    </source>
</evidence>
<dbReference type="RefSeq" id="WP_152125852.1">
    <property type="nucleotide sequence ID" value="NZ_WELI01000009.1"/>
</dbReference>
<organism evidence="2 3">
    <name type="scientific">Rudanella paleaurantiibacter</name>
    <dbReference type="NCBI Taxonomy" id="2614655"/>
    <lineage>
        <taxon>Bacteria</taxon>
        <taxon>Pseudomonadati</taxon>
        <taxon>Bacteroidota</taxon>
        <taxon>Cytophagia</taxon>
        <taxon>Cytophagales</taxon>
        <taxon>Cytophagaceae</taxon>
        <taxon>Rudanella</taxon>
    </lineage>
</organism>
<feature type="transmembrane region" description="Helical" evidence="1">
    <location>
        <begin position="6"/>
        <end position="24"/>
    </location>
</feature>
<protein>
    <submittedName>
        <fullName evidence="2">Uncharacterized protein</fullName>
    </submittedName>
</protein>
<reference evidence="2 3" key="1">
    <citation type="submission" date="2019-10" db="EMBL/GenBank/DDBJ databases">
        <title>Rudanella paleaurantiibacter sp. nov., isolated from sludge.</title>
        <authorList>
            <person name="Xu S.Q."/>
        </authorList>
    </citation>
    <scope>NUCLEOTIDE SEQUENCE [LARGE SCALE GENOMIC DNA]</scope>
    <source>
        <strain evidence="2 3">HX-22-17</strain>
    </source>
</reference>
<comment type="caution">
    <text evidence="2">The sequence shown here is derived from an EMBL/GenBank/DDBJ whole genome shotgun (WGS) entry which is preliminary data.</text>
</comment>
<gene>
    <name evidence="2" type="ORF">F5984_19205</name>
</gene>
<proteinExistence type="predicted"/>
<keyword evidence="1" id="KW-0812">Transmembrane</keyword>
<evidence type="ECO:0000256" key="1">
    <source>
        <dbReference type="SAM" id="Phobius"/>
    </source>
</evidence>
<dbReference type="Proteomes" id="UP000488299">
    <property type="component" value="Unassembled WGS sequence"/>
</dbReference>